<accession>A0AAJ0E8N6</accession>
<dbReference type="RefSeq" id="XP_060439049.1">
    <property type="nucleotide sequence ID" value="XM_060591470.1"/>
</dbReference>
<reference evidence="1" key="1">
    <citation type="submission" date="2021-06" db="EMBL/GenBank/DDBJ databases">
        <title>Comparative genomics, transcriptomics and evolutionary studies reveal genomic signatures of adaptation to plant cell wall in hemibiotrophic fungi.</title>
        <authorList>
            <consortium name="DOE Joint Genome Institute"/>
            <person name="Baroncelli R."/>
            <person name="Diaz J.F."/>
            <person name="Benocci T."/>
            <person name="Peng M."/>
            <person name="Battaglia E."/>
            <person name="Haridas S."/>
            <person name="Andreopoulos W."/>
            <person name="Labutti K."/>
            <person name="Pangilinan J."/>
            <person name="Floch G.L."/>
            <person name="Makela M.R."/>
            <person name="Henrissat B."/>
            <person name="Grigoriev I.V."/>
            <person name="Crouch J.A."/>
            <person name="De Vries R.P."/>
            <person name="Sukno S.A."/>
            <person name="Thon M.R."/>
        </authorList>
    </citation>
    <scope>NUCLEOTIDE SEQUENCE</scope>
    <source>
        <strain evidence="1">CBS 102054</strain>
    </source>
</reference>
<name>A0AAJ0E8N6_9PEZI</name>
<sequence length="56" mass="6779">MRYTWTENWECLQPCPRCCLEASCLQYLPGFNTYHSLCFVHDDVDVLILWEIPYDF</sequence>
<protein>
    <submittedName>
        <fullName evidence="1">Uncharacterized protein</fullName>
    </submittedName>
</protein>
<organism evidence="1 2">
    <name type="scientific">Colletotrichum phormii</name>
    <dbReference type="NCBI Taxonomy" id="359342"/>
    <lineage>
        <taxon>Eukaryota</taxon>
        <taxon>Fungi</taxon>
        <taxon>Dikarya</taxon>
        <taxon>Ascomycota</taxon>
        <taxon>Pezizomycotina</taxon>
        <taxon>Sordariomycetes</taxon>
        <taxon>Hypocreomycetidae</taxon>
        <taxon>Glomerellales</taxon>
        <taxon>Glomerellaceae</taxon>
        <taxon>Colletotrichum</taxon>
        <taxon>Colletotrichum acutatum species complex</taxon>
    </lineage>
</organism>
<proteinExistence type="predicted"/>
<dbReference type="GeneID" id="85476332"/>
<evidence type="ECO:0000313" key="1">
    <source>
        <dbReference type="EMBL" id="KAK1623054.1"/>
    </source>
</evidence>
<gene>
    <name evidence="1" type="ORF">BDP81DRAFT_440116</name>
</gene>
<dbReference type="Proteomes" id="UP001243989">
    <property type="component" value="Unassembled WGS sequence"/>
</dbReference>
<evidence type="ECO:0000313" key="2">
    <source>
        <dbReference type="Proteomes" id="UP001243989"/>
    </source>
</evidence>
<dbReference type="EMBL" id="JAHMHQ010000031">
    <property type="protein sequence ID" value="KAK1623054.1"/>
    <property type="molecule type" value="Genomic_DNA"/>
</dbReference>
<comment type="caution">
    <text evidence="1">The sequence shown here is derived from an EMBL/GenBank/DDBJ whole genome shotgun (WGS) entry which is preliminary data.</text>
</comment>
<dbReference type="AlphaFoldDB" id="A0AAJ0E8N6"/>
<keyword evidence="2" id="KW-1185">Reference proteome</keyword>